<evidence type="ECO:0000313" key="9">
    <source>
        <dbReference type="EMBL" id="WSE34129.1"/>
    </source>
</evidence>
<dbReference type="GO" id="GO:0004489">
    <property type="term" value="F:methylenetetrahydrofolate reductase [NAD(P)H] activity"/>
    <property type="evidence" value="ECO:0007669"/>
    <property type="project" value="UniProtKB-EC"/>
</dbReference>
<name>A0ABZ1IKJ1_9PSEU</name>
<sequence length="279" mass="29794">MTTSEVVARLARATHIEAIPLRSVREDLLSAPSGTVFTITCSAKTGPERTLEFAELAAKNGYRVIPHLAARQVAGPAALRDFLDRLASAGITDLFVIGGDLTEPVGPYPGAADLLEALADLDHGITRIGVGCYPEGHPAIPDDVVLADLLRKQKNADYLVSQLCFDVDALVGWLGSVRAAGVVLPLRLGLAGPVQIRKLVEVSLRIGVGSSLRYLRKQHGMVRNLVGGGAYRPEELVRALVDRLGEAASEIEGLHLFSFNQIEAATAWQERFASCATPT</sequence>
<evidence type="ECO:0000256" key="8">
    <source>
        <dbReference type="RuleBase" id="RU003862"/>
    </source>
</evidence>
<dbReference type="Pfam" id="PF02219">
    <property type="entry name" value="MTHFR"/>
    <property type="match status" value="1"/>
</dbReference>
<evidence type="ECO:0000256" key="5">
    <source>
        <dbReference type="ARBA" id="ARBA00022827"/>
    </source>
</evidence>
<dbReference type="InterPro" id="IPR029041">
    <property type="entry name" value="FAD-linked_oxidoreductase-like"/>
</dbReference>
<keyword evidence="6 8" id="KW-0560">Oxidoreductase</keyword>
<protein>
    <recommendedName>
        <fullName evidence="8">Methylenetetrahydrofolate reductase</fullName>
    </recommendedName>
</protein>
<reference evidence="9 10" key="1">
    <citation type="journal article" date="2015" name="Int. J. Syst. Evol. Microbiol.">
        <title>Amycolatopsis rhabdoformis sp. nov., an actinomycete isolated from a tropical forest soil.</title>
        <authorList>
            <person name="Souza W.R."/>
            <person name="Silva R.E."/>
            <person name="Goodfellow M."/>
            <person name="Busarakam K."/>
            <person name="Figueiro F.S."/>
            <person name="Ferreira D."/>
            <person name="Rodrigues-Filho E."/>
            <person name="Moraes L.A.B."/>
            <person name="Zucchi T.D."/>
        </authorList>
    </citation>
    <scope>NUCLEOTIDE SEQUENCE [LARGE SCALE GENOMIC DNA]</scope>
    <source>
        <strain evidence="9 10">NCIMB 14900</strain>
    </source>
</reference>
<evidence type="ECO:0000256" key="4">
    <source>
        <dbReference type="ARBA" id="ARBA00022630"/>
    </source>
</evidence>
<dbReference type="Gene3D" id="3.20.20.220">
    <property type="match status" value="1"/>
</dbReference>
<accession>A0ABZ1IKJ1</accession>
<gene>
    <name evidence="9" type="ORF">VSH64_18840</name>
</gene>
<evidence type="ECO:0000256" key="1">
    <source>
        <dbReference type="ARBA" id="ARBA00001974"/>
    </source>
</evidence>
<comment type="similarity">
    <text evidence="3 8">Belongs to the methylenetetrahydrofolate reductase family.</text>
</comment>
<evidence type="ECO:0000256" key="3">
    <source>
        <dbReference type="ARBA" id="ARBA00006743"/>
    </source>
</evidence>
<comment type="catalytic activity">
    <reaction evidence="7">
        <text>(6S)-5-methyl-5,6,7,8-tetrahydrofolate + NAD(+) = (6R)-5,10-methylene-5,6,7,8-tetrahydrofolate + NADH + H(+)</text>
        <dbReference type="Rhea" id="RHEA:19821"/>
        <dbReference type="ChEBI" id="CHEBI:15378"/>
        <dbReference type="ChEBI" id="CHEBI:15636"/>
        <dbReference type="ChEBI" id="CHEBI:18608"/>
        <dbReference type="ChEBI" id="CHEBI:57540"/>
        <dbReference type="ChEBI" id="CHEBI:57945"/>
        <dbReference type="EC" id="1.5.1.54"/>
    </reaction>
    <physiologicalReaction direction="right-to-left" evidence="7">
        <dbReference type="Rhea" id="RHEA:19823"/>
    </physiologicalReaction>
</comment>
<dbReference type="InterPro" id="IPR003171">
    <property type="entry name" value="Mehydrof_redctse-like"/>
</dbReference>
<evidence type="ECO:0000256" key="6">
    <source>
        <dbReference type="ARBA" id="ARBA00023002"/>
    </source>
</evidence>
<dbReference type="PANTHER" id="PTHR45754:SF3">
    <property type="entry name" value="METHYLENETETRAHYDROFOLATE REDUCTASE (NADPH)"/>
    <property type="match status" value="1"/>
</dbReference>
<keyword evidence="5 8" id="KW-0274">FAD</keyword>
<proteinExistence type="inferred from homology"/>
<evidence type="ECO:0000256" key="7">
    <source>
        <dbReference type="ARBA" id="ARBA00048628"/>
    </source>
</evidence>
<dbReference type="EMBL" id="CP142149">
    <property type="protein sequence ID" value="WSE34129.1"/>
    <property type="molecule type" value="Genomic_DNA"/>
</dbReference>
<evidence type="ECO:0000256" key="2">
    <source>
        <dbReference type="ARBA" id="ARBA00004777"/>
    </source>
</evidence>
<keyword evidence="4 8" id="KW-0285">Flavoprotein</keyword>
<dbReference type="RefSeq" id="WP_326836926.1">
    <property type="nucleotide sequence ID" value="NZ_CP142149.1"/>
</dbReference>
<keyword evidence="10" id="KW-1185">Reference proteome</keyword>
<dbReference type="SUPFAM" id="SSF51730">
    <property type="entry name" value="FAD-linked oxidoreductase"/>
    <property type="match status" value="1"/>
</dbReference>
<comment type="pathway">
    <text evidence="2 8">One-carbon metabolism; tetrahydrofolate interconversion.</text>
</comment>
<dbReference type="Proteomes" id="UP001330812">
    <property type="component" value="Chromosome"/>
</dbReference>
<organism evidence="9 10">
    <name type="scientific">Amycolatopsis rhabdoformis</name>
    <dbReference type="NCBI Taxonomy" id="1448059"/>
    <lineage>
        <taxon>Bacteria</taxon>
        <taxon>Bacillati</taxon>
        <taxon>Actinomycetota</taxon>
        <taxon>Actinomycetes</taxon>
        <taxon>Pseudonocardiales</taxon>
        <taxon>Pseudonocardiaceae</taxon>
        <taxon>Amycolatopsis</taxon>
    </lineage>
</organism>
<comment type="cofactor">
    <cofactor evidence="1 8">
        <name>FAD</name>
        <dbReference type="ChEBI" id="CHEBI:57692"/>
    </cofactor>
</comment>
<evidence type="ECO:0000313" key="10">
    <source>
        <dbReference type="Proteomes" id="UP001330812"/>
    </source>
</evidence>
<dbReference type="PANTHER" id="PTHR45754">
    <property type="entry name" value="METHYLENETETRAHYDROFOLATE REDUCTASE"/>
    <property type="match status" value="1"/>
</dbReference>